<name>A0A523WAA7_UNCAE</name>
<dbReference type="GO" id="GO:0005829">
    <property type="term" value="C:cytosol"/>
    <property type="evidence" value="ECO:0007669"/>
    <property type="project" value="TreeGrafter"/>
</dbReference>
<dbReference type="InterPro" id="IPR002220">
    <property type="entry name" value="DapA-like"/>
</dbReference>
<evidence type="ECO:0000256" key="1">
    <source>
        <dbReference type="ARBA" id="ARBA00007592"/>
    </source>
</evidence>
<evidence type="ECO:0008006" key="5">
    <source>
        <dbReference type="Google" id="ProtNLM"/>
    </source>
</evidence>
<evidence type="ECO:0000313" key="4">
    <source>
        <dbReference type="Proteomes" id="UP000319130"/>
    </source>
</evidence>
<keyword evidence="2" id="KW-0456">Lyase</keyword>
<dbReference type="PANTHER" id="PTHR12128">
    <property type="entry name" value="DIHYDRODIPICOLINATE SYNTHASE"/>
    <property type="match status" value="1"/>
</dbReference>
<dbReference type="CDD" id="cd00408">
    <property type="entry name" value="DHDPS-like"/>
    <property type="match status" value="1"/>
</dbReference>
<dbReference type="SUPFAM" id="SSF51569">
    <property type="entry name" value="Aldolase"/>
    <property type="match status" value="1"/>
</dbReference>
<gene>
    <name evidence="3" type="ORF">E3J48_01805</name>
</gene>
<protein>
    <recommendedName>
        <fullName evidence="5">Dihydrodipicolinate synthase family protein</fullName>
    </recommendedName>
</protein>
<dbReference type="Gene3D" id="3.20.20.70">
    <property type="entry name" value="Aldolase class I"/>
    <property type="match status" value="1"/>
</dbReference>
<dbReference type="Proteomes" id="UP000319130">
    <property type="component" value="Unassembled WGS sequence"/>
</dbReference>
<dbReference type="PRINTS" id="PR00146">
    <property type="entry name" value="DHPICSNTHASE"/>
</dbReference>
<dbReference type="GO" id="GO:0008840">
    <property type="term" value="F:4-hydroxy-tetrahydrodipicolinate synthase activity"/>
    <property type="evidence" value="ECO:0007669"/>
    <property type="project" value="TreeGrafter"/>
</dbReference>
<sequence length="119" mass="12814">MGQRVPVYIGTGAITTKKTVSLTKMAQKIGADVASVITPCFISPSENELHEHCGTIAKSTNLPVLLYNNPGRTGVKLSVDLVKKLSRIENIVGIKKDTPATTCFIKVGHVLWILEGVKN</sequence>
<dbReference type="PANTHER" id="PTHR12128:SF66">
    <property type="entry name" value="4-HYDROXY-2-OXOGLUTARATE ALDOLASE, MITOCHONDRIAL"/>
    <property type="match status" value="1"/>
</dbReference>
<accession>A0A523WAA7</accession>
<dbReference type="EMBL" id="SOIZ01000077">
    <property type="protein sequence ID" value="TET63932.1"/>
    <property type="molecule type" value="Genomic_DNA"/>
</dbReference>
<evidence type="ECO:0000313" key="3">
    <source>
        <dbReference type="EMBL" id="TET63932.1"/>
    </source>
</evidence>
<comment type="caution">
    <text evidence="3">The sequence shown here is derived from an EMBL/GenBank/DDBJ whole genome shotgun (WGS) entry which is preliminary data.</text>
</comment>
<dbReference type="AlphaFoldDB" id="A0A523WAA7"/>
<reference evidence="3 4" key="1">
    <citation type="submission" date="2019-03" db="EMBL/GenBank/DDBJ databases">
        <title>Metabolic potential of uncultured bacteria and archaea associated with petroleum seepage in deep-sea sediments.</title>
        <authorList>
            <person name="Dong X."/>
            <person name="Hubert C."/>
        </authorList>
    </citation>
    <scope>NUCLEOTIDE SEQUENCE [LARGE SCALE GENOMIC DNA]</scope>
    <source>
        <strain evidence="3">E29_bin52</strain>
    </source>
</reference>
<dbReference type="Pfam" id="PF00701">
    <property type="entry name" value="DHDPS"/>
    <property type="match status" value="1"/>
</dbReference>
<evidence type="ECO:0000256" key="2">
    <source>
        <dbReference type="ARBA" id="ARBA00023239"/>
    </source>
</evidence>
<comment type="similarity">
    <text evidence="1">Belongs to the DapA family.</text>
</comment>
<dbReference type="InterPro" id="IPR013785">
    <property type="entry name" value="Aldolase_TIM"/>
</dbReference>
<proteinExistence type="inferred from homology"/>
<organism evidence="3 4">
    <name type="scientific">Aerophobetes bacterium</name>
    <dbReference type="NCBI Taxonomy" id="2030807"/>
    <lineage>
        <taxon>Bacteria</taxon>
        <taxon>Candidatus Aerophobota</taxon>
    </lineage>
</organism>